<sequence>NKIPLQTSVEKIFNFSHYCGTTINNKKQGNWMIETQDTKQYGNYSNDLKDGEFTIQSKDCIMTGFYINNQKNSLWMEKYSNGDEFVGMYKDDMKNGDWVLKYADGEEHIGQCKNDMRFGKWEVRSKFLTQKGTYVNDKREGLWEFIYANGTKANGCFKNDLRSGEWVLVHKKFGLFKTQFNFDRCEFWKGEKDDFGSFKFGFKIGFWQLGRKRDFYYKDNVILSNTQLNSSSVFQECYLLETRIHLEVDTALENGYEMNKRKVGFWVEQSKDETQICQYTHNIKTGSALVIKNDGSIDMIHFYNGQIVFKLAEM</sequence>
<dbReference type="PANTHER" id="PTHR33706:SF1">
    <property type="entry name" value="TPR REPEAT PROTEIN"/>
    <property type="match status" value="1"/>
</dbReference>
<name>A0A146K9I4_9EUKA</name>
<dbReference type="Gene3D" id="2.20.110.10">
    <property type="entry name" value="Histone H3 K4-specific methyltransferase SET7/9 N-terminal domain"/>
    <property type="match status" value="2"/>
</dbReference>
<dbReference type="SUPFAM" id="SSF82185">
    <property type="entry name" value="Histone H3 K4-specific methyltransferase SET7/9 N-terminal domain"/>
    <property type="match status" value="2"/>
</dbReference>
<keyword evidence="1" id="KW-0418">Kinase</keyword>
<evidence type="ECO:0000313" key="1">
    <source>
        <dbReference type="EMBL" id="JAP92206.1"/>
    </source>
</evidence>
<keyword evidence="1" id="KW-0808">Transferase</keyword>
<feature type="non-terminal residue" evidence="1">
    <location>
        <position position="1"/>
    </location>
</feature>
<protein>
    <submittedName>
        <fullName evidence="1">Phosphatidylinositol-4-phosphate 5-kinase</fullName>
    </submittedName>
</protein>
<dbReference type="PANTHER" id="PTHR33706">
    <property type="entry name" value="MORN VARIANT REPEAT PROTEIN"/>
    <property type="match status" value="1"/>
</dbReference>
<reference evidence="1" key="1">
    <citation type="submission" date="2015-07" db="EMBL/GenBank/DDBJ databases">
        <title>Adaptation to a free-living lifestyle via gene acquisitions in the diplomonad Trepomonas sp. PC1.</title>
        <authorList>
            <person name="Xu F."/>
            <person name="Jerlstrom-Hultqvist J."/>
            <person name="Kolisko M."/>
            <person name="Simpson A.G.B."/>
            <person name="Roger A.J."/>
            <person name="Svard S.G."/>
            <person name="Andersson J.O."/>
        </authorList>
    </citation>
    <scope>NUCLEOTIDE SEQUENCE</scope>
    <source>
        <strain evidence="1">PC1</strain>
    </source>
</reference>
<accession>A0A146K9I4</accession>
<dbReference type="GO" id="GO:0016301">
    <property type="term" value="F:kinase activity"/>
    <property type="evidence" value="ECO:0007669"/>
    <property type="project" value="UniProtKB-KW"/>
</dbReference>
<dbReference type="EMBL" id="GDID01004400">
    <property type="protein sequence ID" value="JAP92206.1"/>
    <property type="molecule type" value="Transcribed_RNA"/>
</dbReference>
<proteinExistence type="predicted"/>
<organism evidence="1">
    <name type="scientific">Trepomonas sp. PC1</name>
    <dbReference type="NCBI Taxonomy" id="1076344"/>
    <lineage>
        <taxon>Eukaryota</taxon>
        <taxon>Metamonada</taxon>
        <taxon>Diplomonadida</taxon>
        <taxon>Hexamitidae</taxon>
        <taxon>Hexamitinae</taxon>
        <taxon>Trepomonas</taxon>
    </lineage>
</organism>
<gene>
    <name evidence="1" type="ORF">TPC1_15932</name>
</gene>
<dbReference type="AlphaFoldDB" id="A0A146K9I4"/>